<dbReference type="GeneID" id="101833796"/>
<sequence>MSVCSRIEDKASFKTQQDIPEDILKNGADDSPIPSRQYKSIEAQEEEAELEPIQDLNLESENVYKKSEGYQKLETSRKVTHSFNIRNDTEKNQVWAYKCLHPELRDYSHPTSKPESEPQESQPDLSEELKEEIPKSELQNESFDKSAKNQEFGVSDANELQELYTEVPCSSNTNNDAGKNVMRHLENITVMRGQKQTSEGRKQQSGRKIKQRFVSKYLNLLHTLLFPQ</sequence>
<dbReference type="GO" id="GO:0004190">
    <property type="term" value="F:aspartic-type endopeptidase activity"/>
    <property type="evidence" value="ECO:0007669"/>
    <property type="project" value="InterPro"/>
</dbReference>
<feature type="compositionally biased region" description="Basic and acidic residues" evidence="1">
    <location>
        <begin position="106"/>
        <end position="116"/>
    </location>
</feature>
<protein>
    <submittedName>
        <fullName evidence="3">Uncharacterized protein LOC101833796 isoform X3</fullName>
    </submittedName>
</protein>
<dbReference type="GO" id="GO:0006508">
    <property type="term" value="P:proteolysis"/>
    <property type="evidence" value="ECO:0007669"/>
    <property type="project" value="InterPro"/>
</dbReference>
<evidence type="ECO:0000313" key="3">
    <source>
        <dbReference type="RefSeq" id="XP_012978534.2"/>
    </source>
</evidence>
<dbReference type="OrthoDB" id="9639610at2759"/>
<organism evidence="2 3">
    <name type="scientific">Mesocricetus auratus</name>
    <name type="common">Golden hamster</name>
    <dbReference type="NCBI Taxonomy" id="10036"/>
    <lineage>
        <taxon>Eukaryota</taxon>
        <taxon>Metazoa</taxon>
        <taxon>Chordata</taxon>
        <taxon>Craniata</taxon>
        <taxon>Vertebrata</taxon>
        <taxon>Euteleostomi</taxon>
        <taxon>Mammalia</taxon>
        <taxon>Eutheria</taxon>
        <taxon>Euarchontoglires</taxon>
        <taxon>Glires</taxon>
        <taxon>Rodentia</taxon>
        <taxon>Myomorpha</taxon>
        <taxon>Muroidea</taxon>
        <taxon>Cricetidae</taxon>
        <taxon>Cricetinae</taxon>
        <taxon>Mesocricetus</taxon>
    </lineage>
</organism>
<dbReference type="GO" id="GO:0003723">
    <property type="term" value="F:RNA binding"/>
    <property type="evidence" value="ECO:0007669"/>
    <property type="project" value="UniProtKB-KW"/>
</dbReference>
<dbReference type="KEGG" id="maua:101833796"/>
<feature type="region of interest" description="Disordered" evidence="1">
    <location>
        <begin position="190"/>
        <end position="209"/>
    </location>
</feature>
<reference evidence="3" key="1">
    <citation type="submission" date="2025-08" db="UniProtKB">
        <authorList>
            <consortium name="RefSeq"/>
        </authorList>
    </citation>
    <scope>IDENTIFICATION</scope>
    <source>
        <tissue evidence="3">Liver</tissue>
    </source>
</reference>
<keyword evidence="2" id="KW-1185">Reference proteome</keyword>
<name>A0A1U8CSX0_MESAU</name>
<proteinExistence type="predicted"/>
<evidence type="ECO:0000313" key="2">
    <source>
        <dbReference type="Proteomes" id="UP000886700"/>
    </source>
</evidence>
<accession>A0A1U8CSX0</accession>
<evidence type="ECO:0000256" key="1">
    <source>
        <dbReference type="SAM" id="MobiDB-lite"/>
    </source>
</evidence>
<gene>
    <name evidence="3" type="primary">LOC101833796</name>
</gene>
<dbReference type="GO" id="GO:0019068">
    <property type="term" value="P:virion assembly"/>
    <property type="evidence" value="ECO:0007669"/>
    <property type="project" value="InterPro"/>
</dbReference>
<feature type="compositionally biased region" description="Basic and acidic residues" evidence="1">
    <location>
        <begin position="1"/>
        <end position="12"/>
    </location>
</feature>
<feature type="region of interest" description="Disordered" evidence="1">
    <location>
        <begin position="106"/>
        <end position="152"/>
    </location>
</feature>
<dbReference type="GO" id="GO:0003964">
    <property type="term" value="F:RNA-directed DNA polymerase activity"/>
    <property type="evidence" value="ECO:0007669"/>
    <property type="project" value="UniProtKB-KW"/>
</dbReference>
<dbReference type="GO" id="GO:0004523">
    <property type="term" value="F:RNA-DNA hybrid ribonuclease activity"/>
    <property type="evidence" value="ECO:0007669"/>
    <property type="project" value="UniProtKB-EC"/>
</dbReference>
<feature type="region of interest" description="Disordered" evidence="1">
    <location>
        <begin position="1"/>
        <end position="35"/>
    </location>
</feature>
<dbReference type="GO" id="GO:0015074">
    <property type="term" value="P:DNA integration"/>
    <property type="evidence" value="ECO:0007669"/>
    <property type="project" value="UniProtKB-KW"/>
</dbReference>
<dbReference type="GO" id="GO:0008270">
    <property type="term" value="F:zinc ion binding"/>
    <property type="evidence" value="ECO:0007669"/>
    <property type="project" value="UniProtKB-KW"/>
</dbReference>
<dbReference type="Proteomes" id="UP000886700">
    <property type="component" value="Unplaced"/>
</dbReference>
<dbReference type="RefSeq" id="XP_012978534.2">
    <property type="nucleotide sequence ID" value="XM_013123080.2"/>
</dbReference>
<dbReference type="GO" id="GO:0006310">
    <property type="term" value="P:DNA recombination"/>
    <property type="evidence" value="ECO:0007669"/>
    <property type="project" value="UniProtKB-KW"/>
</dbReference>